<name>W1PZ92_AMBTC</name>
<dbReference type="HOGENOM" id="CLU_2378843_0_0_1"/>
<reference evidence="2" key="1">
    <citation type="journal article" date="2013" name="Science">
        <title>The Amborella genome and the evolution of flowering plants.</title>
        <authorList>
            <consortium name="Amborella Genome Project"/>
        </authorList>
    </citation>
    <scope>NUCLEOTIDE SEQUENCE [LARGE SCALE GENOMIC DNA]</scope>
</reference>
<evidence type="ECO:0000313" key="2">
    <source>
        <dbReference type="Proteomes" id="UP000017836"/>
    </source>
</evidence>
<dbReference type="eggNOG" id="KOG1211">
    <property type="taxonomic scope" value="Eukaryota"/>
</dbReference>
<gene>
    <name evidence="1" type="ORF">AMTR_s00041p00208950</name>
</gene>
<keyword evidence="2" id="KW-1185">Reference proteome</keyword>
<protein>
    <submittedName>
        <fullName evidence="1">Uncharacterized protein</fullName>
    </submittedName>
</protein>
<organism evidence="1 2">
    <name type="scientific">Amborella trichopoda</name>
    <dbReference type="NCBI Taxonomy" id="13333"/>
    <lineage>
        <taxon>Eukaryota</taxon>
        <taxon>Viridiplantae</taxon>
        <taxon>Streptophyta</taxon>
        <taxon>Embryophyta</taxon>
        <taxon>Tracheophyta</taxon>
        <taxon>Spermatophyta</taxon>
        <taxon>Magnoliopsida</taxon>
        <taxon>Amborellales</taxon>
        <taxon>Amborellaceae</taxon>
        <taxon>Amborella</taxon>
    </lineage>
</organism>
<proteinExistence type="predicted"/>
<feature type="non-terminal residue" evidence="1">
    <location>
        <position position="1"/>
    </location>
</feature>
<dbReference type="PANTHER" id="PTHR42678:SF34">
    <property type="entry name" value="OS04G0183300 PROTEIN"/>
    <property type="match status" value="1"/>
</dbReference>
<dbReference type="STRING" id="13333.W1PZ92"/>
<dbReference type="Gramene" id="ERN13469">
    <property type="protein sequence ID" value="ERN13469"/>
    <property type="gene ID" value="AMTR_s00041p00208950"/>
</dbReference>
<dbReference type="Proteomes" id="UP000017836">
    <property type="component" value="Unassembled WGS sequence"/>
</dbReference>
<dbReference type="EMBL" id="KI392588">
    <property type="protein sequence ID" value="ERN13469.1"/>
    <property type="molecule type" value="Genomic_DNA"/>
</dbReference>
<dbReference type="AlphaFoldDB" id="W1PZ92"/>
<dbReference type="PANTHER" id="PTHR42678">
    <property type="entry name" value="AMIDASE"/>
    <property type="match status" value="1"/>
</dbReference>
<evidence type="ECO:0000313" key="1">
    <source>
        <dbReference type="EMBL" id="ERN13469.1"/>
    </source>
</evidence>
<sequence>QKGAILVDNIEISNINVILDVRESGARLALLYESKKALNAYLSVLLVSPVRTLADVIAFNIKHSKEVSLALSPIPFPFSSLIIELDDVLSSFNLF</sequence>
<accession>W1PZ92</accession>